<reference evidence="4 5" key="2">
    <citation type="journal article" date="2017" name="Int. J. Syst. Evol. Microbiol.">
        <title>Gordonia phthalatica sp. nov., a di-n-butyl phthalate-degrading bacterium isolated from activated sludge.</title>
        <authorList>
            <person name="Jin D."/>
            <person name="Kong X."/>
            <person name="Jia M."/>
            <person name="Yu X."/>
            <person name="Wang X."/>
            <person name="Zhuang X."/>
            <person name="Deng Y."/>
            <person name="Bai Z."/>
        </authorList>
    </citation>
    <scope>NUCLEOTIDE SEQUENCE [LARGE SCALE GENOMIC DNA]</scope>
    <source>
        <strain evidence="4 5">QH-11</strain>
    </source>
</reference>
<accession>A0A0N9N2N5</accession>
<dbReference type="OrthoDB" id="9796019at2"/>
<keyword evidence="2" id="KW-0804">Transcription</keyword>
<reference evidence="5" key="1">
    <citation type="submission" date="2015-06" db="EMBL/GenBank/DDBJ databases">
        <title>Complete genome sequence and metabolic analysis of phthalate degradation pathway in Gordonia sp. QH-11.</title>
        <authorList>
            <person name="Jin D."/>
            <person name="Kong X."/>
            <person name="Bai Z."/>
        </authorList>
    </citation>
    <scope>NUCLEOTIDE SEQUENCE [LARGE SCALE GENOMIC DNA]</scope>
    <source>
        <strain evidence="5">QH-11</strain>
    </source>
</reference>
<gene>
    <name evidence="4" type="ORF">ACH46_08355</name>
</gene>
<dbReference type="AlphaFoldDB" id="A0A0N9N2N5"/>
<keyword evidence="5" id="KW-1185">Reference proteome</keyword>
<dbReference type="EMBL" id="CP011853">
    <property type="protein sequence ID" value="ALG84508.1"/>
    <property type="molecule type" value="Genomic_DNA"/>
</dbReference>
<dbReference type="Gene3D" id="1.10.357.10">
    <property type="entry name" value="Tetracycline Repressor, domain 2"/>
    <property type="match status" value="1"/>
</dbReference>
<keyword evidence="1" id="KW-0805">Transcription regulation</keyword>
<dbReference type="PATRIC" id="fig|1136941.3.peg.1699"/>
<evidence type="ECO:0000259" key="3">
    <source>
        <dbReference type="Pfam" id="PF16859"/>
    </source>
</evidence>
<name>A0A0N9N2N5_9ACTN</name>
<protein>
    <recommendedName>
        <fullName evidence="3">Tetracyclin repressor-like C-terminal domain-containing protein</fullName>
    </recommendedName>
</protein>
<dbReference type="RefSeq" id="WP_062392494.1">
    <property type="nucleotide sequence ID" value="NZ_CP011853.1"/>
</dbReference>
<organism evidence="4 5">
    <name type="scientific">Gordonia phthalatica</name>
    <dbReference type="NCBI Taxonomy" id="1136941"/>
    <lineage>
        <taxon>Bacteria</taxon>
        <taxon>Bacillati</taxon>
        <taxon>Actinomycetota</taxon>
        <taxon>Actinomycetes</taxon>
        <taxon>Mycobacteriales</taxon>
        <taxon>Gordoniaceae</taxon>
        <taxon>Gordonia</taxon>
    </lineage>
</organism>
<evidence type="ECO:0000313" key="5">
    <source>
        <dbReference type="Proteomes" id="UP000063789"/>
    </source>
</evidence>
<dbReference type="KEGG" id="goq:ACH46_08355"/>
<evidence type="ECO:0000256" key="2">
    <source>
        <dbReference type="ARBA" id="ARBA00023163"/>
    </source>
</evidence>
<evidence type="ECO:0000313" key="4">
    <source>
        <dbReference type="EMBL" id="ALG84508.1"/>
    </source>
</evidence>
<dbReference type="SUPFAM" id="SSF48498">
    <property type="entry name" value="Tetracyclin repressor-like, C-terminal domain"/>
    <property type="match status" value="1"/>
</dbReference>
<dbReference type="Pfam" id="PF16859">
    <property type="entry name" value="TetR_C_11"/>
    <property type="match status" value="1"/>
</dbReference>
<sequence>MLQREQLTARAGPDPSMVIDLIGGNLWFRTLVRDDAVDDDYLARLVDSVVAGVGVTPGGS</sequence>
<feature type="domain" description="Tetracyclin repressor-like C-terminal" evidence="3">
    <location>
        <begin position="9"/>
        <end position="49"/>
    </location>
</feature>
<evidence type="ECO:0000256" key="1">
    <source>
        <dbReference type="ARBA" id="ARBA00023015"/>
    </source>
</evidence>
<proteinExistence type="predicted"/>
<dbReference type="InterPro" id="IPR011075">
    <property type="entry name" value="TetR_C"/>
</dbReference>
<dbReference type="Proteomes" id="UP000063789">
    <property type="component" value="Chromosome"/>
</dbReference>
<dbReference type="InterPro" id="IPR036271">
    <property type="entry name" value="Tet_transcr_reg_TetR-rel_C_sf"/>
</dbReference>